<dbReference type="EMBL" id="HBUF01373296">
    <property type="protein sequence ID" value="CAG6727164.1"/>
    <property type="molecule type" value="Transcribed_RNA"/>
</dbReference>
<protein>
    <submittedName>
        <fullName evidence="1">Uncharacterized protein</fullName>
    </submittedName>
</protein>
<organism evidence="1">
    <name type="scientific">Cacopsylla melanoneura</name>
    <dbReference type="NCBI Taxonomy" id="428564"/>
    <lineage>
        <taxon>Eukaryota</taxon>
        <taxon>Metazoa</taxon>
        <taxon>Ecdysozoa</taxon>
        <taxon>Arthropoda</taxon>
        <taxon>Hexapoda</taxon>
        <taxon>Insecta</taxon>
        <taxon>Pterygota</taxon>
        <taxon>Neoptera</taxon>
        <taxon>Paraneoptera</taxon>
        <taxon>Hemiptera</taxon>
        <taxon>Sternorrhyncha</taxon>
        <taxon>Psylloidea</taxon>
        <taxon>Psyllidae</taxon>
        <taxon>Psyllinae</taxon>
        <taxon>Cacopsylla</taxon>
    </lineage>
</organism>
<proteinExistence type="predicted"/>
<sequence>MGLLYKFKFLQKNRSCYNRSSQLSPAVTAGRGYNVPEKVIWQHFPIAHVLSSTEERTYYEIHTIPCICMHLAEEQVSTSHQRYGIFKELSPPRGTHMFVCN</sequence>
<accession>A0A8D8YEP0</accession>
<reference evidence="1" key="1">
    <citation type="submission" date="2021-05" db="EMBL/GenBank/DDBJ databases">
        <authorList>
            <person name="Alioto T."/>
            <person name="Alioto T."/>
            <person name="Gomez Garrido J."/>
        </authorList>
    </citation>
    <scope>NUCLEOTIDE SEQUENCE</scope>
</reference>
<name>A0A8D8YEP0_9HEMI</name>
<evidence type="ECO:0000313" key="1">
    <source>
        <dbReference type="EMBL" id="CAG6727164.1"/>
    </source>
</evidence>
<dbReference type="AlphaFoldDB" id="A0A8D8YEP0"/>